<accession>A0A6M2BRY4</accession>
<dbReference type="InterPro" id="IPR036282">
    <property type="entry name" value="Glutathione-S-Trfase_C_sf"/>
</dbReference>
<dbReference type="InterPro" id="IPR050983">
    <property type="entry name" value="GST_Omega/HSP26"/>
</dbReference>
<name>A0A6M2BRY4_9GAMM</name>
<dbReference type="SUPFAM" id="SSF47616">
    <property type="entry name" value="GST C-terminal domain-like"/>
    <property type="match status" value="1"/>
</dbReference>
<evidence type="ECO:0000259" key="1">
    <source>
        <dbReference type="PROSITE" id="PS50404"/>
    </source>
</evidence>
<dbReference type="PANTHER" id="PTHR43968:SF6">
    <property type="entry name" value="GLUTATHIONE S-TRANSFERASE OMEGA"/>
    <property type="match status" value="1"/>
</dbReference>
<gene>
    <name evidence="3" type="ORF">G7Y85_10745</name>
</gene>
<comment type="caution">
    <text evidence="3">The sequence shown here is derived from an EMBL/GenBank/DDBJ whole genome shotgun (WGS) entry which is preliminary data.</text>
</comment>
<dbReference type="Gene3D" id="3.40.30.10">
    <property type="entry name" value="Glutaredoxin"/>
    <property type="match status" value="1"/>
</dbReference>
<evidence type="ECO:0000313" key="4">
    <source>
        <dbReference type="Proteomes" id="UP000472676"/>
    </source>
</evidence>
<protein>
    <submittedName>
        <fullName evidence="3">Stringent starvation protein A</fullName>
    </submittedName>
</protein>
<dbReference type="InterPro" id="IPR004045">
    <property type="entry name" value="Glutathione_S-Trfase_N"/>
</dbReference>
<dbReference type="PANTHER" id="PTHR43968">
    <property type="match status" value="1"/>
</dbReference>
<feature type="domain" description="GST N-terminal" evidence="1">
    <location>
        <begin position="19"/>
        <end position="98"/>
    </location>
</feature>
<dbReference type="EMBL" id="JAAMOW010000005">
    <property type="protein sequence ID" value="NGY05248.1"/>
    <property type="molecule type" value="Genomic_DNA"/>
</dbReference>
<evidence type="ECO:0000259" key="2">
    <source>
        <dbReference type="PROSITE" id="PS50405"/>
    </source>
</evidence>
<sequence length="211" mass="22969">MPLPGKSRYVMDARPAPRAGVSLFCARGELPSSWVRIVLAEKDVDGARVEQLTPGKPHQDLLVLNPSGELPTLVDRDTVLYPATIVAEYLDERYPHPALLPADPAARARVRMVLMRFDHELFPAAAVIRDAPKSPDAKAARKQLQEALVGSTRLFPARGWCLGLDYNLADCAWAALFGAMPALGLKLPADAALGRYAERVLSRPAVQSALR</sequence>
<dbReference type="PROSITE" id="PS50405">
    <property type="entry name" value="GST_CTER"/>
    <property type="match status" value="1"/>
</dbReference>
<feature type="domain" description="GST C-terminal" evidence="2">
    <location>
        <begin position="103"/>
        <end position="211"/>
    </location>
</feature>
<dbReference type="SFLD" id="SFLDS00019">
    <property type="entry name" value="Glutathione_Transferase_(cytos"/>
    <property type="match status" value="1"/>
</dbReference>
<dbReference type="InterPro" id="IPR010987">
    <property type="entry name" value="Glutathione-S-Trfase_C-like"/>
</dbReference>
<dbReference type="GO" id="GO:0005737">
    <property type="term" value="C:cytoplasm"/>
    <property type="evidence" value="ECO:0007669"/>
    <property type="project" value="TreeGrafter"/>
</dbReference>
<dbReference type="InterPro" id="IPR036249">
    <property type="entry name" value="Thioredoxin-like_sf"/>
</dbReference>
<keyword evidence="4" id="KW-1185">Reference proteome</keyword>
<dbReference type="Proteomes" id="UP000472676">
    <property type="component" value="Unassembled WGS sequence"/>
</dbReference>
<proteinExistence type="predicted"/>
<dbReference type="RefSeq" id="WP_166256277.1">
    <property type="nucleotide sequence ID" value="NZ_JAAMOW010000005.1"/>
</dbReference>
<organism evidence="3 4">
    <name type="scientific">Solimonas terrae</name>
    <dbReference type="NCBI Taxonomy" id="1396819"/>
    <lineage>
        <taxon>Bacteria</taxon>
        <taxon>Pseudomonadati</taxon>
        <taxon>Pseudomonadota</taxon>
        <taxon>Gammaproteobacteria</taxon>
        <taxon>Nevskiales</taxon>
        <taxon>Nevskiaceae</taxon>
        <taxon>Solimonas</taxon>
    </lineage>
</organism>
<dbReference type="Pfam" id="PF13417">
    <property type="entry name" value="GST_N_3"/>
    <property type="match status" value="1"/>
</dbReference>
<dbReference type="PROSITE" id="PS50404">
    <property type="entry name" value="GST_NTER"/>
    <property type="match status" value="1"/>
</dbReference>
<dbReference type="InterPro" id="IPR040079">
    <property type="entry name" value="Glutathione_S-Trfase"/>
</dbReference>
<reference evidence="3 4" key="1">
    <citation type="journal article" date="2014" name="Int. J. Syst. Evol. Microbiol.">
        <title>Solimonas terrae sp. nov., isolated from soil.</title>
        <authorList>
            <person name="Kim S.J."/>
            <person name="Moon J.Y."/>
            <person name="Weon H.Y."/>
            <person name="Ahn J.H."/>
            <person name="Chen W.M."/>
            <person name="Kwon S.W."/>
        </authorList>
    </citation>
    <scope>NUCLEOTIDE SEQUENCE [LARGE SCALE GENOMIC DNA]</scope>
    <source>
        <strain evidence="3 4">KIS83-12</strain>
    </source>
</reference>
<evidence type="ECO:0000313" key="3">
    <source>
        <dbReference type="EMBL" id="NGY05248.1"/>
    </source>
</evidence>
<dbReference type="AlphaFoldDB" id="A0A6M2BRY4"/>
<dbReference type="SUPFAM" id="SSF52833">
    <property type="entry name" value="Thioredoxin-like"/>
    <property type="match status" value="1"/>
</dbReference>
<dbReference type="Gene3D" id="1.20.1050.10">
    <property type="match status" value="1"/>
</dbReference>